<name>X1F2E0_9ZZZZ</name>
<proteinExistence type="predicted"/>
<comment type="caution">
    <text evidence="1">The sequence shown here is derived from an EMBL/GenBank/DDBJ whole genome shotgun (WGS) entry which is preliminary data.</text>
</comment>
<sequence length="38" mass="4169">MRIKKHPILGELEPGRIVKVEIDDKPVDAFEGEPIAGA</sequence>
<accession>X1F2E0</accession>
<gene>
    <name evidence="1" type="ORF">S03H2_02081</name>
</gene>
<evidence type="ECO:0000313" key="1">
    <source>
        <dbReference type="EMBL" id="GAH23529.1"/>
    </source>
</evidence>
<organism evidence="1">
    <name type="scientific">marine sediment metagenome</name>
    <dbReference type="NCBI Taxonomy" id="412755"/>
    <lineage>
        <taxon>unclassified sequences</taxon>
        <taxon>metagenomes</taxon>
        <taxon>ecological metagenomes</taxon>
    </lineage>
</organism>
<feature type="non-terminal residue" evidence="1">
    <location>
        <position position="38"/>
    </location>
</feature>
<dbReference type="EMBL" id="BARU01000665">
    <property type="protein sequence ID" value="GAH23529.1"/>
    <property type="molecule type" value="Genomic_DNA"/>
</dbReference>
<dbReference type="AlphaFoldDB" id="X1F2E0"/>
<reference evidence="1" key="1">
    <citation type="journal article" date="2014" name="Front. Microbiol.">
        <title>High frequency of phylogenetically diverse reductive dehalogenase-homologous genes in deep subseafloor sedimentary metagenomes.</title>
        <authorList>
            <person name="Kawai M."/>
            <person name="Futagami T."/>
            <person name="Toyoda A."/>
            <person name="Takaki Y."/>
            <person name="Nishi S."/>
            <person name="Hori S."/>
            <person name="Arai W."/>
            <person name="Tsubouchi T."/>
            <person name="Morono Y."/>
            <person name="Uchiyama I."/>
            <person name="Ito T."/>
            <person name="Fujiyama A."/>
            <person name="Inagaki F."/>
            <person name="Takami H."/>
        </authorList>
    </citation>
    <scope>NUCLEOTIDE SEQUENCE</scope>
    <source>
        <strain evidence="1">Expedition CK06-06</strain>
    </source>
</reference>
<protein>
    <submittedName>
        <fullName evidence="1">Uncharacterized protein</fullName>
    </submittedName>
</protein>